<evidence type="ECO:0000256" key="1">
    <source>
        <dbReference type="SAM" id="SignalP"/>
    </source>
</evidence>
<accession>A0A9N9BZE1</accession>
<evidence type="ECO:0000313" key="2">
    <source>
        <dbReference type="EMBL" id="CAG8583694.1"/>
    </source>
</evidence>
<dbReference type="EMBL" id="CAJVPL010001701">
    <property type="protein sequence ID" value="CAG8583694.1"/>
    <property type="molecule type" value="Genomic_DNA"/>
</dbReference>
<feature type="signal peptide" evidence="1">
    <location>
        <begin position="1"/>
        <end position="23"/>
    </location>
</feature>
<reference evidence="2" key="1">
    <citation type="submission" date="2021-06" db="EMBL/GenBank/DDBJ databases">
        <authorList>
            <person name="Kallberg Y."/>
            <person name="Tangrot J."/>
            <person name="Rosling A."/>
        </authorList>
    </citation>
    <scope>NUCLEOTIDE SEQUENCE</scope>
    <source>
        <strain evidence="2">MT106</strain>
    </source>
</reference>
<comment type="caution">
    <text evidence="2">The sequence shown here is derived from an EMBL/GenBank/DDBJ whole genome shotgun (WGS) entry which is preliminary data.</text>
</comment>
<keyword evidence="1" id="KW-0732">Signal</keyword>
<keyword evidence="3" id="KW-1185">Reference proteome</keyword>
<feature type="chain" id="PRO_5040393606" evidence="1">
    <location>
        <begin position="24"/>
        <end position="151"/>
    </location>
</feature>
<protein>
    <submittedName>
        <fullName evidence="2">4341_t:CDS:1</fullName>
    </submittedName>
</protein>
<evidence type="ECO:0000313" key="3">
    <source>
        <dbReference type="Proteomes" id="UP000789831"/>
    </source>
</evidence>
<proteinExistence type="predicted"/>
<dbReference type="AlphaFoldDB" id="A0A9N9BZE1"/>
<organism evidence="2 3">
    <name type="scientific">Ambispora gerdemannii</name>
    <dbReference type="NCBI Taxonomy" id="144530"/>
    <lineage>
        <taxon>Eukaryota</taxon>
        <taxon>Fungi</taxon>
        <taxon>Fungi incertae sedis</taxon>
        <taxon>Mucoromycota</taxon>
        <taxon>Glomeromycotina</taxon>
        <taxon>Glomeromycetes</taxon>
        <taxon>Archaeosporales</taxon>
        <taxon>Ambisporaceae</taxon>
        <taxon>Ambispora</taxon>
    </lineage>
</organism>
<sequence>MSAKVVLFLSIAIILLESSAVLSTPIIITPTHFEKRKFAPAFFGPEANKLEKIFFVDNAFGASNSHGIHGPSSVADSAKKAMVFANDNAFIKRAPSVMHPLSFLGPEAEKLEKIIFVDNAFAASSNGIFGPTSVADSAKKAKVVAFDDAFI</sequence>
<gene>
    <name evidence="2" type="ORF">AGERDE_LOCUS8252</name>
</gene>
<dbReference type="Proteomes" id="UP000789831">
    <property type="component" value="Unassembled WGS sequence"/>
</dbReference>
<name>A0A9N9BZE1_9GLOM</name>